<evidence type="ECO:0000256" key="7">
    <source>
        <dbReference type="ARBA" id="ARBA00022692"/>
    </source>
</evidence>
<feature type="transmembrane region" description="Helical" evidence="12">
    <location>
        <begin position="6"/>
        <end position="25"/>
    </location>
</feature>
<evidence type="ECO:0000256" key="11">
    <source>
        <dbReference type="ARBA" id="ARBA00039381"/>
    </source>
</evidence>
<keyword evidence="6" id="KW-0997">Cell inner membrane</keyword>
<dbReference type="AlphaFoldDB" id="A0A2X0V396"/>
<evidence type="ECO:0000256" key="12">
    <source>
        <dbReference type="SAM" id="Phobius"/>
    </source>
</evidence>
<dbReference type="RefSeq" id="WP_113743203.1">
    <property type="nucleotide sequence ID" value="NZ_UAPV01000001.1"/>
</dbReference>
<protein>
    <recommendedName>
        <fullName evidence="11">Autoinducer 2 import system permease protein LsrD</fullName>
    </recommendedName>
</protein>
<organism evidence="13 14">
    <name type="scientific">Anaerobiospirillum thomasii</name>
    <dbReference type="NCBI Taxonomy" id="179995"/>
    <lineage>
        <taxon>Bacteria</taxon>
        <taxon>Pseudomonadati</taxon>
        <taxon>Pseudomonadota</taxon>
        <taxon>Gammaproteobacteria</taxon>
        <taxon>Aeromonadales</taxon>
        <taxon>Succinivibrionaceae</taxon>
        <taxon>Anaerobiospirillum</taxon>
    </lineage>
</organism>
<evidence type="ECO:0000313" key="14">
    <source>
        <dbReference type="Proteomes" id="UP000250086"/>
    </source>
</evidence>
<dbReference type="GO" id="GO:0005886">
    <property type="term" value="C:plasma membrane"/>
    <property type="evidence" value="ECO:0007669"/>
    <property type="project" value="UniProtKB-SubCell"/>
</dbReference>
<keyword evidence="8 12" id="KW-1133">Transmembrane helix</keyword>
<evidence type="ECO:0000313" key="13">
    <source>
        <dbReference type="EMBL" id="SPT69004.1"/>
    </source>
</evidence>
<evidence type="ECO:0000256" key="3">
    <source>
        <dbReference type="ARBA" id="ARBA00011262"/>
    </source>
</evidence>
<feature type="transmembrane region" description="Helical" evidence="12">
    <location>
        <begin position="208"/>
        <end position="226"/>
    </location>
</feature>
<dbReference type="Proteomes" id="UP000250086">
    <property type="component" value="Unassembled WGS sequence"/>
</dbReference>
<feature type="transmembrane region" description="Helical" evidence="12">
    <location>
        <begin position="89"/>
        <end position="109"/>
    </location>
</feature>
<comment type="similarity">
    <text evidence="2">Belongs to the binding-protein-dependent transport system permease family. AraH/RbsC subfamily.</text>
</comment>
<feature type="transmembrane region" description="Helical" evidence="12">
    <location>
        <begin position="115"/>
        <end position="135"/>
    </location>
</feature>
<evidence type="ECO:0000256" key="8">
    <source>
        <dbReference type="ARBA" id="ARBA00022989"/>
    </source>
</evidence>
<evidence type="ECO:0000256" key="9">
    <source>
        <dbReference type="ARBA" id="ARBA00023136"/>
    </source>
</evidence>
<dbReference type="PANTHER" id="PTHR32196">
    <property type="entry name" value="ABC TRANSPORTER PERMEASE PROTEIN YPHD-RELATED-RELATED"/>
    <property type="match status" value="1"/>
</dbReference>
<comment type="subunit">
    <text evidence="3">The complex is composed of two ATP-binding proteins (LsrA), two transmembrane proteins (LsrC and LsrD) and a solute-binding protein (LsrB).</text>
</comment>
<proteinExistence type="inferred from homology"/>
<dbReference type="Pfam" id="PF02653">
    <property type="entry name" value="BPD_transp_2"/>
    <property type="match status" value="1"/>
</dbReference>
<feature type="transmembrane region" description="Helical" evidence="12">
    <location>
        <begin position="155"/>
        <end position="176"/>
    </location>
</feature>
<comment type="function">
    <text evidence="10">Part of the ABC transporter complex LsrABCD involved in autoinducer 2 (AI-2) import. Probably responsible for the translocation of the substrate across the membrane.</text>
</comment>
<dbReference type="GO" id="GO:0022857">
    <property type="term" value="F:transmembrane transporter activity"/>
    <property type="evidence" value="ECO:0007669"/>
    <property type="project" value="InterPro"/>
</dbReference>
<feature type="transmembrane region" description="Helical" evidence="12">
    <location>
        <begin position="247"/>
        <end position="276"/>
    </location>
</feature>
<evidence type="ECO:0000256" key="10">
    <source>
        <dbReference type="ARBA" id="ARBA00025439"/>
    </source>
</evidence>
<dbReference type="InterPro" id="IPR001851">
    <property type="entry name" value="ABC_transp_permease"/>
</dbReference>
<keyword evidence="4" id="KW-0813">Transport</keyword>
<evidence type="ECO:0000256" key="6">
    <source>
        <dbReference type="ARBA" id="ARBA00022519"/>
    </source>
</evidence>
<comment type="subcellular location">
    <subcellularLocation>
        <location evidence="1">Cell inner membrane</location>
        <topology evidence="1">Multi-pass membrane protein</topology>
    </subcellularLocation>
</comment>
<feature type="transmembrane region" description="Helical" evidence="12">
    <location>
        <begin position="288"/>
        <end position="307"/>
    </location>
</feature>
<keyword evidence="14" id="KW-1185">Reference proteome</keyword>
<gene>
    <name evidence="13" type="primary">lsrD_1</name>
    <name evidence="13" type="ORF">NCTC13093_00367</name>
</gene>
<dbReference type="PANTHER" id="PTHR32196:SF71">
    <property type="entry name" value="AUTOINDUCER 2 IMPORT SYSTEM PERMEASE PROTEIN LSRD"/>
    <property type="match status" value="1"/>
</dbReference>
<evidence type="ECO:0000256" key="4">
    <source>
        <dbReference type="ARBA" id="ARBA00022448"/>
    </source>
</evidence>
<dbReference type="CDD" id="cd06579">
    <property type="entry name" value="TM_PBP1_transp_AraH_like"/>
    <property type="match status" value="1"/>
</dbReference>
<evidence type="ECO:0000256" key="2">
    <source>
        <dbReference type="ARBA" id="ARBA00007942"/>
    </source>
</evidence>
<evidence type="ECO:0000256" key="5">
    <source>
        <dbReference type="ARBA" id="ARBA00022475"/>
    </source>
</evidence>
<feature type="transmembrane region" description="Helical" evidence="12">
    <location>
        <begin position="37"/>
        <end position="59"/>
    </location>
</feature>
<keyword evidence="7 12" id="KW-0812">Transmembrane</keyword>
<keyword evidence="5" id="KW-1003">Cell membrane</keyword>
<evidence type="ECO:0000256" key="1">
    <source>
        <dbReference type="ARBA" id="ARBA00004429"/>
    </source>
</evidence>
<sequence length="333" mass="35428">MFNKLSYPVILTVILIGLIAFFAVIIPNGVFLKPRVLLGTTTDVVYLGLMALPMTYIILTGGIDLSVGFLMASAGMLCSFVFKTTENLPLAIFVCLFAGIVGGALNGLVVSKTKIPPFIATLGTMSVFNGITWFIGGSHSFVSSSSLVQIGSLRFFGSLPFQLIVLVVVFLIFDFIHNRSSLGRYLHAIGYNENAVNFSGVNTSRVKFGIYTLCGFMCGFSALTFFGRSFEINSTTGLNMNIEVITLVVLGGTSVMGGVGTIRGTFIACLIVGVLRKGLSLMGASGDVYNFVLGGVLVLSLISFAYLEKKKKMVSRSNAIKNLTESAVAGSGK</sequence>
<accession>A0A2X0V396</accession>
<keyword evidence="9 12" id="KW-0472">Membrane</keyword>
<dbReference type="EMBL" id="UAPV01000001">
    <property type="protein sequence ID" value="SPT69004.1"/>
    <property type="molecule type" value="Genomic_DNA"/>
</dbReference>
<reference evidence="13 14" key="1">
    <citation type="submission" date="2018-06" db="EMBL/GenBank/DDBJ databases">
        <authorList>
            <consortium name="Pathogen Informatics"/>
            <person name="Doyle S."/>
        </authorList>
    </citation>
    <scope>NUCLEOTIDE SEQUENCE [LARGE SCALE GENOMIC DNA]</scope>
    <source>
        <strain evidence="13 14">NCTC13093</strain>
    </source>
</reference>
<name>A0A2X0V396_9GAMM</name>